<dbReference type="Proteomes" id="UP000319010">
    <property type="component" value="Unassembled WGS sequence"/>
</dbReference>
<evidence type="ECO:0000313" key="4">
    <source>
        <dbReference type="Proteomes" id="UP000319010"/>
    </source>
</evidence>
<dbReference type="RefSeq" id="WP_141424557.1">
    <property type="nucleotide sequence ID" value="NZ_JASPFB010000005.1"/>
</dbReference>
<feature type="transmembrane region" description="Helical" evidence="2">
    <location>
        <begin position="57"/>
        <end position="78"/>
    </location>
</feature>
<name>A0A508A2U6_9ACTO</name>
<evidence type="ECO:0000313" key="3">
    <source>
        <dbReference type="EMBL" id="TQD42804.1"/>
    </source>
</evidence>
<accession>A0A508A2U6</accession>
<feature type="transmembrane region" description="Helical" evidence="2">
    <location>
        <begin position="132"/>
        <end position="157"/>
    </location>
</feature>
<dbReference type="EMBL" id="VICB01000013">
    <property type="protein sequence ID" value="TQD42804.1"/>
    <property type="molecule type" value="Genomic_DNA"/>
</dbReference>
<keyword evidence="2" id="KW-0472">Membrane</keyword>
<feature type="transmembrane region" description="Helical" evidence="2">
    <location>
        <begin position="169"/>
        <end position="187"/>
    </location>
</feature>
<feature type="compositionally biased region" description="Basic and acidic residues" evidence="1">
    <location>
        <begin position="1"/>
        <end position="15"/>
    </location>
</feature>
<evidence type="ECO:0000256" key="1">
    <source>
        <dbReference type="SAM" id="MobiDB-lite"/>
    </source>
</evidence>
<reference evidence="3 4" key="1">
    <citation type="submission" date="2019-06" db="EMBL/GenBank/DDBJ databases">
        <title>Draft genome sequence of Actinomyces johnsonii CCUG 34287T.</title>
        <authorList>
            <person name="Salva-Serra F."/>
            <person name="Cardew S."/>
            <person name="Moore E."/>
        </authorList>
    </citation>
    <scope>NUCLEOTIDE SEQUENCE [LARGE SCALE GENOMIC DNA]</scope>
    <source>
        <strain evidence="3 4">CCUG 34287</strain>
    </source>
</reference>
<dbReference type="AlphaFoldDB" id="A0A508A2U6"/>
<organism evidence="3 4">
    <name type="scientific">Actinomyces johnsonii</name>
    <dbReference type="NCBI Taxonomy" id="544581"/>
    <lineage>
        <taxon>Bacteria</taxon>
        <taxon>Bacillati</taxon>
        <taxon>Actinomycetota</taxon>
        <taxon>Actinomycetes</taxon>
        <taxon>Actinomycetales</taxon>
        <taxon>Actinomycetaceae</taxon>
        <taxon>Actinomyces</taxon>
    </lineage>
</organism>
<sequence>MIDQYRSRTSDEGWDGRSTTLPMVGRSISPFVATQHQPDPRAELQSRRVRTRSDGTFGAALALIDAALQAIMLGFLYVDGLHGFVVMLWIMALALCPIITVVLWLASLSFSTRFCSMAYGKYYYLRSGWVEARATSSALVVANLFHVVPVAVTYSFLFRDETKRVMSLSLAWAIGLIVIDVILLLRIRDLNPLSSSTAGEYVA</sequence>
<feature type="transmembrane region" description="Helical" evidence="2">
    <location>
        <begin position="84"/>
        <end position="111"/>
    </location>
</feature>
<feature type="region of interest" description="Disordered" evidence="1">
    <location>
        <begin position="1"/>
        <end position="22"/>
    </location>
</feature>
<evidence type="ECO:0000256" key="2">
    <source>
        <dbReference type="SAM" id="Phobius"/>
    </source>
</evidence>
<proteinExistence type="predicted"/>
<gene>
    <name evidence="3" type="ORF">FK256_09275</name>
</gene>
<keyword evidence="2" id="KW-0812">Transmembrane</keyword>
<keyword evidence="2" id="KW-1133">Transmembrane helix</keyword>
<comment type="caution">
    <text evidence="3">The sequence shown here is derived from an EMBL/GenBank/DDBJ whole genome shotgun (WGS) entry which is preliminary data.</text>
</comment>
<protein>
    <submittedName>
        <fullName evidence="3">Uncharacterized protein</fullName>
    </submittedName>
</protein>